<dbReference type="AlphaFoldDB" id="M1WSM7"/>
<evidence type="ECO:0000313" key="1">
    <source>
        <dbReference type="EMBL" id="CCH67544.1"/>
    </source>
</evidence>
<name>M1WSM7_9NOST</name>
<organism evidence="1 2">
    <name type="scientific">Richelia intracellularis HH01</name>
    <dbReference type="NCBI Taxonomy" id="1165094"/>
    <lineage>
        <taxon>Bacteria</taxon>
        <taxon>Bacillati</taxon>
        <taxon>Cyanobacteriota</taxon>
        <taxon>Cyanophyceae</taxon>
        <taxon>Nostocales</taxon>
        <taxon>Nostocaceae</taxon>
        <taxon>Richelia</taxon>
    </lineage>
</organism>
<gene>
    <name evidence="1" type="ORF">RINTHH_13890</name>
</gene>
<dbReference type="Proteomes" id="UP000053051">
    <property type="component" value="Unassembled WGS sequence"/>
</dbReference>
<sequence length="38" mass="4416">MSFVVEDGKSQNPMMITCYYALEIRQIIEEVSQIKSCM</sequence>
<evidence type="ECO:0000313" key="2">
    <source>
        <dbReference type="Proteomes" id="UP000053051"/>
    </source>
</evidence>
<protein>
    <submittedName>
        <fullName evidence="1">Uncharacterized protein</fullName>
    </submittedName>
</protein>
<proteinExistence type="predicted"/>
<accession>M1WSM7</accession>
<reference evidence="1 2" key="1">
    <citation type="submission" date="2012-05" db="EMBL/GenBank/DDBJ databases">
        <authorList>
            <person name="Hilton J."/>
        </authorList>
    </citation>
    <scope>NUCLEOTIDE SEQUENCE [LARGE SCALE GENOMIC DNA]</scope>
    <source>
        <strain evidence="1 2">HH01</strain>
    </source>
</reference>
<dbReference type="EMBL" id="CAIY01000046">
    <property type="protein sequence ID" value="CCH67544.1"/>
    <property type="molecule type" value="Genomic_DNA"/>
</dbReference>
<reference evidence="2" key="2">
    <citation type="submission" date="2016-01" db="EMBL/GenBank/DDBJ databases">
        <title>Diatom-associated endosymboitic cyanobacterium lacks core nitrogen metabolism enzymes.</title>
        <authorList>
            <person name="Hilton J.A."/>
            <person name="Foster R.A."/>
            <person name="Tripp H.J."/>
            <person name="Carter B.J."/>
            <person name="Zehr J.P."/>
            <person name="Villareal T.A."/>
        </authorList>
    </citation>
    <scope>NUCLEOTIDE SEQUENCE [LARGE SCALE GENOMIC DNA]</scope>
    <source>
        <strain evidence="2">HH01</strain>
    </source>
</reference>
<keyword evidence="2" id="KW-1185">Reference proteome</keyword>
<comment type="caution">
    <text evidence="1">The sequence shown here is derived from an EMBL/GenBank/DDBJ whole genome shotgun (WGS) entry which is preliminary data.</text>
</comment>